<dbReference type="InterPro" id="IPR010982">
    <property type="entry name" value="Lambda_DNA-bd_dom_sf"/>
</dbReference>
<dbReference type="PROSITE" id="PS50943">
    <property type="entry name" value="HTH_CROC1"/>
    <property type="match status" value="1"/>
</dbReference>
<dbReference type="Gene3D" id="1.10.260.40">
    <property type="entry name" value="lambda repressor-like DNA-binding domains"/>
    <property type="match status" value="1"/>
</dbReference>
<gene>
    <name evidence="2" type="ORF">FAZ19_15870</name>
</gene>
<comment type="caution">
    <text evidence="2">The sequence shown here is derived from an EMBL/GenBank/DDBJ whole genome shotgun (WGS) entry which is preliminary data.</text>
</comment>
<dbReference type="EMBL" id="SUKA01000005">
    <property type="protein sequence ID" value="TJY63746.1"/>
    <property type="molecule type" value="Genomic_DNA"/>
</dbReference>
<dbReference type="SUPFAM" id="SSF47413">
    <property type="entry name" value="lambda repressor-like DNA-binding domains"/>
    <property type="match status" value="1"/>
</dbReference>
<dbReference type="CDD" id="cd00093">
    <property type="entry name" value="HTH_XRE"/>
    <property type="match status" value="1"/>
</dbReference>
<organism evidence="2 3">
    <name type="scientific">Sphingobacterium alkalisoli</name>
    <dbReference type="NCBI Taxonomy" id="1874115"/>
    <lineage>
        <taxon>Bacteria</taxon>
        <taxon>Pseudomonadati</taxon>
        <taxon>Bacteroidota</taxon>
        <taxon>Sphingobacteriia</taxon>
        <taxon>Sphingobacteriales</taxon>
        <taxon>Sphingobacteriaceae</taxon>
        <taxon>Sphingobacterium</taxon>
    </lineage>
</organism>
<dbReference type="GO" id="GO:0003677">
    <property type="term" value="F:DNA binding"/>
    <property type="evidence" value="ECO:0007669"/>
    <property type="project" value="InterPro"/>
</dbReference>
<accession>A0A4U0GXI8</accession>
<dbReference type="AlphaFoldDB" id="A0A4U0GXI8"/>
<evidence type="ECO:0000313" key="2">
    <source>
        <dbReference type="EMBL" id="TJY63746.1"/>
    </source>
</evidence>
<dbReference type="Pfam" id="PF01381">
    <property type="entry name" value="HTH_3"/>
    <property type="match status" value="1"/>
</dbReference>
<sequence>MSFKIQIAAALKAARIKKGLTMQELADKIGVKGTNTISRYESGKLNLSADLIEKICSAMGVNPEIILK</sequence>
<protein>
    <submittedName>
        <fullName evidence="2">Helix-turn-helix transcriptional regulator</fullName>
    </submittedName>
</protein>
<dbReference type="Proteomes" id="UP000309872">
    <property type="component" value="Unassembled WGS sequence"/>
</dbReference>
<evidence type="ECO:0000259" key="1">
    <source>
        <dbReference type="PROSITE" id="PS50943"/>
    </source>
</evidence>
<reference evidence="2 3" key="1">
    <citation type="submission" date="2019-04" db="EMBL/GenBank/DDBJ databases">
        <title>Sphingobacterium olei sp. nov., isolated from oil-contaminated soil.</title>
        <authorList>
            <person name="Liu B."/>
        </authorList>
    </citation>
    <scope>NUCLEOTIDE SEQUENCE [LARGE SCALE GENOMIC DNA]</scope>
    <source>
        <strain evidence="2 3">Y3L14</strain>
    </source>
</reference>
<feature type="domain" description="HTH cro/C1-type" evidence="1">
    <location>
        <begin position="11"/>
        <end position="66"/>
    </location>
</feature>
<dbReference type="InterPro" id="IPR001387">
    <property type="entry name" value="Cro/C1-type_HTH"/>
</dbReference>
<dbReference type="RefSeq" id="WP_136821738.1">
    <property type="nucleotide sequence ID" value="NZ_BMJX01000005.1"/>
</dbReference>
<proteinExistence type="predicted"/>
<dbReference type="SMART" id="SM00530">
    <property type="entry name" value="HTH_XRE"/>
    <property type="match status" value="1"/>
</dbReference>
<evidence type="ECO:0000313" key="3">
    <source>
        <dbReference type="Proteomes" id="UP000309872"/>
    </source>
</evidence>
<name>A0A4U0GXI8_9SPHI</name>
<keyword evidence="3" id="KW-1185">Reference proteome</keyword>
<dbReference type="OrthoDB" id="965471at2"/>